<dbReference type="Gene3D" id="3.40.50.150">
    <property type="entry name" value="Vaccinia Virus protein VP39"/>
    <property type="match status" value="1"/>
</dbReference>
<dbReference type="GO" id="GO:0008168">
    <property type="term" value="F:methyltransferase activity"/>
    <property type="evidence" value="ECO:0007669"/>
    <property type="project" value="UniProtKB-KW"/>
</dbReference>
<feature type="domain" description="Methyltransferase FkbM" evidence="1">
    <location>
        <begin position="76"/>
        <end position="218"/>
    </location>
</feature>
<keyword evidence="2" id="KW-0808">Transferase</keyword>
<sequence>MERNSTLKRIEYWIKARIGKISFIDIEEKRDKQWYGNGYGGFYVDPSLVPENAIVYSFGIGEDISFDRAIIEKHQAQVFGFDPTPKSINWINKQELPSNFHFHPFGIGEKTGTVTFHLPKNQDHVSGSVYGHKLVDERNAVDVLLKEFKEIVQENGHTAIDVLKMDIEGSEYAVMEGILSSGIPIKQILVETHERFFEDGKMKGDLLFKQLYQKGYRIFAISDTYQEISLVKSK</sequence>
<keyword evidence="3" id="KW-1185">Reference proteome</keyword>
<evidence type="ECO:0000313" key="3">
    <source>
        <dbReference type="Proteomes" id="UP000326921"/>
    </source>
</evidence>
<dbReference type="InterPro" id="IPR029063">
    <property type="entry name" value="SAM-dependent_MTases_sf"/>
</dbReference>
<dbReference type="RefSeq" id="WP_153512076.1">
    <property type="nucleotide sequence ID" value="NZ_CP045652.1"/>
</dbReference>
<evidence type="ECO:0000313" key="2">
    <source>
        <dbReference type="EMBL" id="QGA27236.1"/>
    </source>
</evidence>
<proteinExistence type="predicted"/>
<dbReference type="AlphaFoldDB" id="A0A5Q0QCL5"/>
<dbReference type="NCBIfam" id="TIGR01444">
    <property type="entry name" value="fkbM_fam"/>
    <property type="match status" value="1"/>
</dbReference>
<dbReference type="InterPro" id="IPR006342">
    <property type="entry name" value="FkbM_mtfrase"/>
</dbReference>
<dbReference type="PANTHER" id="PTHR32026:SF10">
    <property type="entry name" value="METHYLTRANSFERASE-LIKE PROTEIN 24-RELATED"/>
    <property type="match status" value="1"/>
</dbReference>
<dbReference type="KEGG" id="sphe:GFH32_13360"/>
<dbReference type="EMBL" id="CP045652">
    <property type="protein sequence ID" value="QGA27236.1"/>
    <property type="molecule type" value="Genomic_DNA"/>
</dbReference>
<protein>
    <submittedName>
        <fullName evidence="2">FkbM family methyltransferase</fullName>
    </submittedName>
</protein>
<dbReference type="PANTHER" id="PTHR32026">
    <property type="entry name" value="METHYLTRANSFERASE-LIKE PROTEIN 24"/>
    <property type="match status" value="1"/>
</dbReference>
<reference evidence="2 3" key="1">
    <citation type="submission" date="2019-10" db="EMBL/GenBank/DDBJ databases">
        <authorList>
            <person name="Dong K."/>
        </authorList>
    </citation>
    <scope>NUCLEOTIDE SEQUENCE [LARGE SCALE GENOMIC DNA]</scope>
    <source>
        <strain evidence="3">dk4302</strain>
    </source>
</reference>
<dbReference type="SUPFAM" id="SSF53335">
    <property type="entry name" value="S-adenosyl-L-methionine-dependent methyltransferases"/>
    <property type="match status" value="1"/>
</dbReference>
<dbReference type="Pfam" id="PF05050">
    <property type="entry name" value="Methyltransf_21"/>
    <property type="match status" value="1"/>
</dbReference>
<organism evidence="2 3">
    <name type="scientific">Sphingobacterium zhuxiongii</name>
    <dbReference type="NCBI Taxonomy" id="2662364"/>
    <lineage>
        <taxon>Bacteria</taxon>
        <taxon>Pseudomonadati</taxon>
        <taxon>Bacteroidota</taxon>
        <taxon>Sphingobacteriia</taxon>
        <taxon>Sphingobacteriales</taxon>
        <taxon>Sphingobacteriaceae</taxon>
        <taxon>Sphingobacterium</taxon>
    </lineage>
</organism>
<dbReference type="GO" id="GO:0032259">
    <property type="term" value="P:methylation"/>
    <property type="evidence" value="ECO:0007669"/>
    <property type="project" value="UniProtKB-KW"/>
</dbReference>
<name>A0A5Q0QCL5_9SPHI</name>
<dbReference type="Proteomes" id="UP000326921">
    <property type="component" value="Chromosome"/>
</dbReference>
<keyword evidence="2" id="KW-0489">Methyltransferase</keyword>
<gene>
    <name evidence="2" type="ORF">GFH32_13360</name>
</gene>
<accession>A0A5Q0QCL5</accession>
<dbReference type="InterPro" id="IPR026913">
    <property type="entry name" value="METTL24"/>
</dbReference>
<evidence type="ECO:0000259" key="1">
    <source>
        <dbReference type="Pfam" id="PF05050"/>
    </source>
</evidence>